<dbReference type="InterPro" id="IPR032808">
    <property type="entry name" value="DoxX"/>
</dbReference>
<organism evidence="6 7">
    <name type="scientific">Pseudochrobactrum kiredjianiae</name>
    <dbReference type="NCBI Taxonomy" id="386305"/>
    <lineage>
        <taxon>Bacteria</taxon>
        <taxon>Pseudomonadati</taxon>
        <taxon>Pseudomonadota</taxon>
        <taxon>Alphaproteobacteria</taxon>
        <taxon>Hyphomicrobiales</taxon>
        <taxon>Brucellaceae</taxon>
        <taxon>Pseudochrobactrum</taxon>
    </lineage>
</organism>
<feature type="transmembrane region" description="Helical" evidence="5">
    <location>
        <begin position="112"/>
        <end position="133"/>
    </location>
</feature>
<name>A0ABW3UZQ8_9HYPH</name>
<evidence type="ECO:0000256" key="1">
    <source>
        <dbReference type="ARBA" id="ARBA00004141"/>
    </source>
</evidence>
<gene>
    <name evidence="6" type="ORF">ACFQ35_04355</name>
</gene>
<feature type="transmembrane region" description="Helical" evidence="5">
    <location>
        <begin position="54"/>
        <end position="71"/>
    </location>
</feature>
<keyword evidence="4 5" id="KW-0472">Membrane</keyword>
<evidence type="ECO:0000313" key="6">
    <source>
        <dbReference type="EMBL" id="MFD1226392.1"/>
    </source>
</evidence>
<dbReference type="Proteomes" id="UP001597263">
    <property type="component" value="Unassembled WGS sequence"/>
</dbReference>
<evidence type="ECO:0000256" key="3">
    <source>
        <dbReference type="ARBA" id="ARBA00022989"/>
    </source>
</evidence>
<feature type="transmembrane region" description="Helical" evidence="5">
    <location>
        <begin position="12"/>
        <end position="34"/>
    </location>
</feature>
<keyword evidence="2 5" id="KW-0812">Transmembrane</keyword>
<evidence type="ECO:0000256" key="4">
    <source>
        <dbReference type="ARBA" id="ARBA00023136"/>
    </source>
</evidence>
<evidence type="ECO:0000313" key="7">
    <source>
        <dbReference type="Proteomes" id="UP001597263"/>
    </source>
</evidence>
<sequence>MSSIAHSIADSPLMFLLVRIMITTLFWSEVFLGLMNFNAFVGAVQRVGLPYPRFVAAGAIVLQGIASFLIITDFNQLGWYGAGALSIFTLLTIPFGHAFWRCSEPRRTQELHFVLEHISLVGGLLLLIMIFWMNSGTAPV</sequence>
<keyword evidence="7" id="KW-1185">Reference proteome</keyword>
<comment type="subcellular location">
    <subcellularLocation>
        <location evidence="1">Membrane</location>
        <topology evidence="1">Multi-pass membrane protein</topology>
    </subcellularLocation>
</comment>
<keyword evidence="3 5" id="KW-1133">Transmembrane helix</keyword>
<accession>A0ABW3UZQ8</accession>
<proteinExistence type="predicted"/>
<feature type="transmembrane region" description="Helical" evidence="5">
    <location>
        <begin position="77"/>
        <end position="100"/>
    </location>
</feature>
<dbReference type="Pfam" id="PF07681">
    <property type="entry name" value="DoxX"/>
    <property type="match status" value="1"/>
</dbReference>
<reference evidence="7" key="1">
    <citation type="journal article" date="2019" name="Int. J. Syst. Evol. Microbiol.">
        <title>The Global Catalogue of Microorganisms (GCM) 10K type strain sequencing project: providing services to taxonomists for standard genome sequencing and annotation.</title>
        <authorList>
            <consortium name="The Broad Institute Genomics Platform"/>
            <consortium name="The Broad Institute Genome Sequencing Center for Infectious Disease"/>
            <person name="Wu L."/>
            <person name="Ma J."/>
        </authorList>
    </citation>
    <scope>NUCLEOTIDE SEQUENCE [LARGE SCALE GENOMIC DNA]</scope>
    <source>
        <strain evidence="7">CCUG 49584</strain>
    </source>
</reference>
<dbReference type="RefSeq" id="WP_289388575.1">
    <property type="nucleotide sequence ID" value="NZ_JAUCBM010000014.1"/>
</dbReference>
<protein>
    <submittedName>
        <fullName evidence="6">DoxX family protein</fullName>
    </submittedName>
</protein>
<evidence type="ECO:0000256" key="2">
    <source>
        <dbReference type="ARBA" id="ARBA00022692"/>
    </source>
</evidence>
<dbReference type="EMBL" id="JBHTMA010000025">
    <property type="protein sequence ID" value="MFD1226392.1"/>
    <property type="molecule type" value="Genomic_DNA"/>
</dbReference>
<evidence type="ECO:0000256" key="5">
    <source>
        <dbReference type="SAM" id="Phobius"/>
    </source>
</evidence>
<comment type="caution">
    <text evidence="6">The sequence shown here is derived from an EMBL/GenBank/DDBJ whole genome shotgun (WGS) entry which is preliminary data.</text>
</comment>